<feature type="region of interest" description="Disordered" evidence="1">
    <location>
        <begin position="191"/>
        <end position="216"/>
    </location>
</feature>
<dbReference type="Pfam" id="PF15054">
    <property type="entry name" value="DUF4535"/>
    <property type="match status" value="1"/>
</dbReference>
<accession>A0A9D3MSS4</accession>
<reference evidence="2" key="1">
    <citation type="submission" date="2021-01" db="EMBL/GenBank/DDBJ databases">
        <title>A chromosome-scale assembly of European eel, Anguilla anguilla.</title>
        <authorList>
            <person name="Henkel C."/>
            <person name="Jong-Raadsen S.A."/>
            <person name="Dufour S."/>
            <person name="Weltzien F.-A."/>
            <person name="Palstra A.P."/>
            <person name="Pelster B."/>
            <person name="Spaink H.P."/>
            <person name="Van Den Thillart G.E."/>
            <person name="Jansen H."/>
            <person name="Zahm M."/>
            <person name="Klopp C."/>
            <person name="Cedric C."/>
            <person name="Louis A."/>
            <person name="Berthelot C."/>
            <person name="Parey E."/>
            <person name="Roest Crollius H."/>
            <person name="Montfort J."/>
            <person name="Robinson-Rechavi M."/>
            <person name="Bucao C."/>
            <person name="Bouchez O."/>
            <person name="Gislard M."/>
            <person name="Lluch J."/>
            <person name="Milhes M."/>
            <person name="Lampietro C."/>
            <person name="Lopez Roques C."/>
            <person name="Donnadieu C."/>
            <person name="Braasch I."/>
            <person name="Desvignes T."/>
            <person name="Postlethwait J."/>
            <person name="Bobe J."/>
            <person name="Guiguen Y."/>
            <person name="Dirks R."/>
        </authorList>
    </citation>
    <scope>NUCLEOTIDE SEQUENCE</scope>
    <source>
        <strain evidence="2">Tag_6206</strain>
        <tissue evidence="2">Liver</tissue>
    </source>
</reference>
<organism evidence="2 3">
    <name type="scientific">Anguilla anguilla</name>
    <name type="common">European freshwater eel</name>
    <name type="synonym">Muraena anguilla</name>
    <dbReference type="NCBI Taxonomy" id="7936"/>
    <lineage>
        <taxon>Eukaryota</taxon>
        <taxon>Metazoa</taxon>
        <taxon>Chordata</taxon>
        <taxon>Craniata</taxon>
        <taxon>Vertebrata</taxon>
        <taxon>Euteleostomi</taxon>
        <taxon>Actinopterygii</taxon>
        <taxon>Neopterygii</taxon>
        <taxon>Teleostei</taxon>
        <taxon>Anguilliformes</taxon>
        <taxon>Anguillidae</taxon>
        <taxon>Anguilla</taxon>
    </lineage>
</organism>
<feature type="compositionally biased region" description="Pro residues" evidence="1">
    <location>
        <begin position="97"/>
        <end position="107"/>
    </location>
</feature>
<dbReference type="InterPro" id="IPR027854">
    <property type="entry name" value="STMP1"/>
</dbReference>
<feature type="compositionally biased region" description="Basic and acidic residues" evidence="1">
    <location>
        <begin position="109"/>
        <end position="126"/>
    </location>
</feature>
<name>A0A9D3MSS4_ANGAN</name>
<dbReference type="AlphaFoldDB" id="A0A9D3MSS4"/>
<protein>
    <submittedName>
        <fullName evidence="2">Uncharacterized protein</fullName>
    </submittedName>
</protein>
<dbReference type="EMBL" id="JAFIRN010000003">
    <property type="protein sequence ID" value="KAG5853383.1"/>
    <property type="molecule type" value="Genomic_DNA"/>
</dbReference>
<sequence length="216" mass="22924">MADGKDPLRQLKDLAQLKDQLEDIQKRVEDEVQAGIPQGGSLLASPFLKGFLAGYVVAKLRSSAVLGVALGTCTGIYAAQNYQVPNIEKTLRTPLTAAPPHPTPPLPKNIRENDRHPERGFRRPDPAGEALAEAFGMGSPPDLSVLIYGSHAPLIALSKVDGHVPFSSSSCVLLIETAKLLASLAAVLASRGAGPRWRPRPGRRPPPTPSPPCSTP</sequence>
<proteinExistence type="predicted"/>
<evidence type="ECO:0000313" key="3">
    <source>
        <dbReference type="Proteomes" id="UP001044222"/>
    </source>
</evidence>
<feature type="compositionally biased region" description="Pro residues" evidence="1">
    <location>
        <begin position="204"/>
        <end position="216"/>
    </location>
</feature>
<evidence type="ECO:0000313" key="2">
    <source>
        <dbReference type="EMBL" id="KAG5853383.1"/>
    </source>
</evidence>
<feature type="region of interest" description="Disordered" evidence="1">
    <location>
        <begin position="94"/>
        <end position="126"/>
    </location>
</feature>
<gene>
    <name evidence="2" type="ORF">ANANG_G00072710</name>
</gene>
<keyword evidence="3" id="KW-1185">Reference proteome</keyword>
<dbReference type="Proteomes" id="UP001044222">
    <property type="component" value="Unassembled WGS sequence"/>
</dbReference>
<comment type="caution">
    <text evidence="2">The sequence shown here is derived from an EMBL/GenBank/DDBJ whole genome shotgun (WGS) entry which is preliminary data.</text>
</comment>
<evidence type="ECO:0000256" key="1">
    <source>
        <dbReference type="SAM" id="MobiDB-lite"/>
    </source>
</evidence>